<feature type="transmembrane region" description="Helical" evidence="2">
    <location>
        <begin position="51"/>
        <end position="76"/>
    </location>
</feature>
<dbReference type="EMBL" id="CAJOBJ010004728">
    <property type="protein sequence ID" value="CAF4009425.1"/>
    <property type="molecule type" value="Genomic_DNA"/>
</dbReference>
<evidence type="ECO:0000313" key="4">
    <source>
        <dbReference type="EMBL" id="CAF4105206.1"/>
    </source>
</evidence>
<evidence type="ECO:0000313" key="3">
    <source>
        <dbReference type="EMBL" id="CAF4009425.1"/>
    </source>
</evidence>
<keyword evidence="2" id="KW-1133">Transmembrane helix</keyword>
<organism evidence="4 5">
    <name type="scientific">Rotaria magnacalcarata</name>
    <dbReference type="NCBI Taxonomy" id="392030"/>
    <lineage>
        <taxon>Eukaryota</taxon>
        <taxon>Metazoa</taxon>
        <taxon>Spiralia</taxon>
        <taxon>Gnathifera</taxon>
        <taxon>Rotifera</taxon>
        <taxon>Eurotatoria</taxon>
        <taxon>Bdelloidea</taxon>
        <taxon>Philodinida</taxon>
        <taxon>Philodinidae</taxon>
        <taxon>Rotaria</taxon>
    </lineage>
</organism>
<evidence type="ECO:0000313" key="5">
    <source>
        <dbReference type="Proteomes" id="UP000681967"/>
    </source>
</evidence>
<reference evidence="4" key="1">
    <citation type="submission" date="2021-02" db="EMBL/GenBank/DDBJ databases">
        <authorList>
            <person name="Nowell W R."/>
        </authorList>
    </citation>
    <scope>NUCLEOTIDE SEQUENCE</scope>
</reference>
<accession>A0A8S2QGU9</accession>
<keyword evidence="2" id="KW-0812">Transmembrane</keyword>
<evidence type="ECO:0000256" key="1">
    <source>
        <dbReference type="SAM" id="MobiDB-lite"/>
    </source>
</evidence>
<keyword evidence="2" id="KW-0472">Membrane</keyword>
<comment type="caution">
    <text evidence="4">The sequence shown here is derived from an EMBL/GenBank/DDBJ whole genome shotgun (WGS) entry which is preliminary data.</text>
</comment>
<feature type="transmembrane region" description="Helical" evidence="2">
    <location>
        <begin position="88"/>
        <end position="110"/>
    </location>
</feature>
<gene>
    <name evidence="4" type="ORF">BYL167_LOCUS19317</name>
    <name evidence="3" type="ORF">GIL414_LOCUS12221</name>
</gene>
<proteinExistence type="predicted"/>
<evidence type="ECO:0000256" key="2">
    <source>
        <dbReference type="SAM" id="Phobius"/>
    </source>
</evidence>
<dbReference type="EMBL" id="CAJOBH010008166">
    <property type="protein sequence ID" value="CAF4105206.1"/>
    <property type="molecule type" value="Genomic_DNA"/>
</dbReference>
<dbReference type="Proteomes" id="UP000681720">
    <property type="component" value="Unassembled WGS sequence"/>
</dbReference>
<dbReference type="AlphaFoldDB" id="A0A8S2QGU9"/>
<name>A0A8S2QGU9_9BILA</name>
<sequence>MRPPEQLQKDSNNQHQPKKQSDKNLFKSDVWNESHEFKSNPQRPFYFSNRYTFATALIMSLLICGICLAVVVTLWLTSGSTETYSSAGIALLLMSSSTIISSTSTTLIIAKIITSTATVATRTITYSQNFTFGLTATAQCTAWTSFVTQLIVQPYILLTMSGTFNPIGVSVTNTTVIANIALALRTSTRYGPVTSNSLSWAVGLCGPSYELSASGTTCMCTSPGYAIRPCLTNQNYGGINTTTCYGPTQTMTVIFQY</sequence>
<dbReference type="Proteomes" id="UP000681967">
    <property type="component" value="Unassembled WGS sequence"/>
</dbReference>
<feature type="region of interest" description="Disordered" evidence="1">
    <location>
        <begin position="1"/>
        <end position="23"/>
    </location>
</feature>
<protein>
    <submittedName>
        <fullName evidence="4">Uncharacterized protein</fullName>
    </submittedName>
</protein>